<accession>A0A8K1DA58</accession>
<keyword evidence="6" id="KW-1185">Reference proteome</keyword>
<dbReference type="PROSITE" id="PS50835">
    <property type="entry name" value="IG_LIKE"/>
    <property type="match status" value="2"/>
</dbReference>
<name>A0A8K1DA58_9PASS</name>
<evidence type="ECO:0000256" key="3">
    <source>
        <dbReference type="ARBA" id="ARBA00043265"/>
    </source>
</evidence>
<gene>
    <name evidence="5" type="ORF">HGM15179_019355</name>
</gene>
<dbReference type="AlphaFoldDB" id="A0A8K1DA58"/>
<dbReference type="InterPro" id="IPR050199">
    <property type="entry name" value="IgHV"/>
</dbReference>
<feature type="domain" description="Ig-like" evidence="4">
    <location>
        <begin position="172"/>
        <end position="247"/>
    </location>
</feature>
<dbReference type="Proteomes" id="UP000796761">
    <property type="component" value="Unassembled WGS sequence"/>
</dbReference>
<keyword evidence="2" id="KW-1064">Adaptive immunity</keyword>
<keyword evidence="1" id="KW-0391">Immunity</keyword>
<dbReference type="InterPro" id="IPR013783">
    <property type="entry name" value="Ig-like_fold"/>
</dbReference>
<protein>
    <recommendedName>
        <fullName evidence="4">Ig-like domain-containing protein</fullName>
    </recommendedName>
</protein>
<dbReference type="SUPFAM" id="SSF48726">
    <property type="entry name" value="Immunoglobulin"/>
    <property type="match status" value="3"/>
</dbReference>
<evidence type="ECO:0000259" key="4">
    <source>
        <dbReference type="PROSITE" id="PS50835"/>
    </source>
</evidence>
<evidence type="ECO:0000256" key="2">
    <source>
        <dbReference type="ARBA" id="ARBA00023130"/>
    </source>
</evidence>
<dbReference type="EMBL" id="SWJQ01001638">
    <property type="protein sequence ID" value="TRZ07757.1"/>
    <property type="molecule type" value="Genomic_DNA"/>
</dbReference>
<organism evidence="5 6">
    <name type="scientific">Zosterops borbonicus</name>
    <dbReference type="NCBI Taxonomy" id="364589"/>
    <lineage>
        <taxon>Eukaryota</taxon>
        <taxon>Metazoa</taxon>
        <taxon>Chordata</taxon>
        <taxon>Craniata</taxon>
        <taxon>Vertebrata</taxon>
        <taxon>Euteleostomi</taxon>
        <taxon>Archelosauria</taxon>
        <taxon>Archosauria</taxon>
        <taxon>Dinosauria</taxon>
        <taxon>Saurischia</taxon>
        <taxon>Theropoda</taxon>
        <taxon>Coelurosauria</taxon>
        <taxon>Aves</taxon>
        <taxon>Neognathae</taxon>
        <taxon>Neoaves</taxon>
        <taxon>Telluraves</taxon>
        <taxon>Australaves</taxon>
        <taxon>Passeriformes</taxon>
        <taxon>Sylvioidea</taxon>
        <taxon>Zosteropidae</taxon>
        <taxon>Zosterops</taxon>
    </lineage>
</organism>
<proteinExistence type="predicted"/>
<keyword evidence="3" id="KW-1280">Immunoglobulin</keyword>
<dbReference type="Gene3D" id="2.60.40.10">
    <property type="entry name" value="Immunoglobulins"/>
    <property type="match status" value="3"/>
</dbReference>
<dbReference type="GO" id="GO:0019814">
    <property type="term" value="C:immunoglobulin complex"/>
    <property type="evidence" value="ECO:0007669"/>
    <property type="project" value="UniProtKB-KW"/>
</dbReference>
<dbReference type="Pfam" id="PF07686">
    <property type="entry name" value="V-set"/>
    <property type="match status" value="1"/>
</dbReference>
<dbReference type="Pfam" id="PF07654">
    <property type="entry name" value="C1-set"/>
    <property type="match status" value="1"/>
</dbReference>
<comment type="caution">
    <text evidence="5">The sequence shown here is derived from an EMBL/GenBank/DDBJ whole genome shotgun (WGS) entry which is preliminary data.</text>
</comment>
<dbReference type="PANTHER" id="PTHR23266">
    <property type="entry name" value="IMMUNOGLOBULIN HEAVY CHAIN"/>
    <property type="match status" value="1"/>
</dbReference>
<evidence type="ECO:0000313" key="6">
    <source>
        <dbReference type="Proteomes" id="UP000796761"/>
    </source>
</evidence>
<dbReference type="GO" id="GO:0002250">
    <property type="term" value="P:adaptive immune response"/>
    <property type="evidence" value="ECO:0007669"/>
    <property type="project" value="UniProtKB-KW"/>
</dbReference>
<evidence type="ECO:0000256" key="1">
    <source>
        <dbReference type="ARBA" id="ARBA00022859"/>
    </source>
</evidence>
<sequence length="247" mass="26879">MELLARIYSKGSTYYTGSVQGRVSISRDNGQSSVTLIMNNLNDEDSGTYFCAKEFYSGPGSVTSLTPVMTLHPPSCEEFQGPDRNSSRLCQIRRPRPLLPSHAPIRWLRNGNPVSDGPAPELPAPTGVSGLYVTGSRLVVTEAEWEQGDVFTCFTDREMRNTSKAMERRPTPGWVEPIPPAFADIFHEQSARLTCRVSNMAAGSTEGLEVTWLKEDGKVLATNTSAPSLQPNGLLVDEGVATVTVEA</sequence>
<dbReference type="OrthoDB" id="9378418at2759"/>
<dbReference type="InterPro" id="IPR036179">
    <property type="entry name" value="Ig-like_dom_sf"/>
</dbReference>
<reference evidence="5" key="1">
    <citation type="submission" date="2019-04" db="EMBL/GenBank/DDBJ databases">
        <title>Genome assembly of Zosterops borbonicus 15179.</title>
        <authorList>
            <person name="Leroy T."/>
            <person name="Anselmetti Y."/>
            <person name="Tilak M.-K."/>
            <person name="Nabholz B."/>
        </authorList>
    </citation>
    <scope>NUCLEOTIDE SEQUENCE</scope>
    <source>
        <strain evidence="5">HGM_15179</strain>
        <tissue evidence="5">Muscle</tissue>
    </source>
</reference>
<dbReference type="InterPro" id="IPR007110">
    <property type="entry name" value="Ig-like_dom"/>
</dbReference>
<dbReference type="InterPro" id="IPR013106">
    <property type="entry name" value="Ig_V-set"/>
</dbReference>
<feature type="domain" description="Ig-like" evidence="4">
    <location>
        <begin position="67"/>
        <end position="163"/>
    </location>
</feature>
<evidence type="ECO:0000313" key="5">
    <source>
        <dbReference type="EMBL" id="TRZ07757.1"/>
    </source>
</evidence>
<dbReference type="GO" id="GO:0005576">
    <property type="term" value="C:extracellular region"/>
    <property type="evidence" value="ECO:0007669"/>
    <property type="project" value="UniProtKB-ARBA"/>
</dbReference>
<dbReference type="InterPro" id="IPR003597">
    <property type="entry name" value="Ig_C1-set"/>
</dbReference>